<gene>
    <name evidence="9" type="ORF">RCOM_0701680</name>
</gene>
<dbReference type="GO" id="GO:0016020">
    <property type="term" value="C:membrane"/>
    <property type="evidence" value="ECO:0007669"/>
    <property type="project" value="UniProtKB-SubCell"/>
</dbReference>
<keyword evidence="6" id="KW-0472">Membrane</keyword>
<dbReference type="Proteomes" id="UP000008311">
    <property type="component" value="Unassembled WGS sequence"/>
</dbReference>
<sequence length="132" mass="15188">MKYSHKADVYTFGMLLMEAAGRRKNLNVLAERSSQMYFPSLAYDHINEGKDIEIGNATEDERSITKKMIMVALRCIQLKPTDRPAMHEVVRMLERDIKDIEMPPKPSLSLKDKSDYVDSMSSIFDIDKLSNK</sequence>
<dbReference type="STRING" id="3988.B9SC21"/>
<dbReference type="InterPro" id="IPR001245">
    <property type="entry name" value="Ser-Thr/Tyr_kinase_cat_dom"/>
</dbReference>
<evidence type="ECO:0000313" key="10">
    <source>
        <dbReference type="Proteomes" id="UP000008311"/>
    </source>
</evidence>
<accession>B9SC21</accession>
<proteinExistence type="predicted"/>
<dbReference type="Gene3D" id="1.10.510.10">
    <property type="entry name" value="Transferase(Phosphotransferase) domain 1"/>
    <property type="match status" value="1"/>
</dbReference>
<dbReference type="InParanoid" id="B9SC21"/>
<keyword evidence="4" id="KW-0732">Signal</keyword>
<comment type="subcellular location">
    <subcellularLocation>
        <location evidence="1">Membrane</location>
        <topology evidence="1">Single-pass type I membrane protein</topology>
    </subcellularLocation>
</comment>
<evidence type="ECO:0000256" key="2">
    <source>
        <dbReference type="ARBA" id="ARBA00022527"/>
    </source>
</evidence>
<keyword evidence="9" id="KW-0808">Transferase</keyword>
<dbReference type="PANTHER" id="PTHR27009">
    <property type="entry name" value="RUST RESISTANCE KINASE LR10-RELATED"/>
    <property type="match status" value="1"/>
</dbReference>
<reference evidence="10" key="1">
    <citation type="journal article" date="2010" name="Nat. Biotechnol.">
        <title>Draft genome sequence of the oilseed species Ricinus communis.</title>
        <authorList>
            <person name="Chan A.P."/>
            <person name="Crabtree J."/>
            <person name="Zhao Q."/>
            <person name="Lorenzi H."/>
            <person name="Orvis J."/>
            <person name="Puiu D."/>
            <person name="Melake-Berhan A."/>
            <person name="Jones K.M."/>
            <person name="Redman J."/>
            <person name="Chen G."/>
            <person name="Cahoon E.B."/>
            <person name="Gedil M."/>
            <person name="Stanke M."/>
            <person name="Haas B.J."/>
            <person name="Wortman J.R."/>
            <person name="Fraser-Liggett C.M."/>
            <person name="Ravel J."/>
            <person name="Rabinowicz P.D."/>
        </authorList>
    </citation>
    <scope>NUCLEOTIDE SEQUENCE [LARGE SCALE GENOMIC DNA]</scope>
    <source>
        <strain evidence="10">cv. Hale</strain>
    </source>
</reference>
<protein>
    <submittedName>
        <fullName evidence="9">Receptor serine/threonine kinase, putative</fullName>
    </submittedName>
</protein>
<feature type="domain" description="Serine-threonine/tyrosine-protein kinase catalytic" evidence="8">
    <location>
        <begin position="2"/>
        <end position="93"/>
    </location>
</feature>
<dbReference type="GO" id="GO:0004674">
    <property type="term" value="F:protein serine/threonine kinase activity"/>
    <property type="evidence" value="ECO:0007669"/>
    <property type="project" value="UniProtKB-KW"/>
</dbReference>
<dbReference type="SUPFAM" id="SSF56112">
    <property type="entry name" value="Protein kinase-like (PK-like)"/>
    <property type="match status" value="1"/>
</dbReference>
<dbReference type="InterPro" id="IPR011009">
    <property type="entry name" value="Kinase-like_dom_sf"/>
</dbReference>
<keyword evidence="10" id="KW-1185">Reference proteome</keyword>
<evidence type="ECO:0000256" key="4">
    <source>
        <dbReference type="ARBA" id="ARBA00022729"/>
    </source>
</evidence>
<dbReference type="EMBL" id="EQ973918">
    <property type="protein sequence ID" value="EEF38879.1"/>
    <property type="molecule type" value="Genomic_DNA"/>
</dbReference>
<evidence type="ECO:0000256" key="6">
    <source>
        <dbReference type="ARBA" id="ARBA00023136"/>
    </source>
</evidence>
<keyword evidence="3" id="KW-0812">Transmembrane</keyword>
<keyword evidence="5" id="KW-1133">Transmembrane helix</keyword>
<dbReference type="InterPro" id="IPR045874">
    <property type="entry name" value="LRK10/LRL21-25-like"/>
</dbReference>
<dbReference type="eggNOG" id="KOG1187">
    <property type="taxonomic scope" value="Eukaryota"/>
</dbReference>
<evidence type="ECO:0000259" key="8">
    <source>
        <dbReference type="Pfam" id="PF07714"/>
    </source>
</evidence>
<evidence type="ECO:0000256" key="7">
    <source>
        <dbReference type="ARBA" id="ARBA00023180"/>
    </source>
</evidence>
<evidence type="ECO:0000256" key="1">
    <source>
        <dbReference type="ARBA" id="ARBA00004479"/>
    </source>
</evidence>
<keyword evidence="2" id="KW-0723">Serine/threonine-protein kinase</keyword>
<evidence type="ECO:0000256" key="5">
    <source>
        <dbReference type="ARBA" id="ARBA00022989"/>
    </source>
</evidence>
<organism evidence="9 10">
    <name type="scientific">Ricinus communis</name>
    <name type="common">Castor bean</name>
    <dbReference type="NCBI Taxonomy" id="3988"/>
    <lineage>
        <taxon>Eukaryota</taxon>
        <taxon>Viridiplantae</taxon>
        <taxon>Streptophyta</taxon>
        <taxon>Embryophyta</taxon>
        <taxon>Tracheophyta</taxon>
        <taxon>Spermatophyta</taxon>
        <taxon>Magnoliopsida</taxon>
        <taxon>eudicotyledons</taxon>
        <taxon>Gunneridae</taxon>
        <taxon>Pentapetalae</taxon>
        <taxon>rosids</taxon>
        <taxon>fabids</taxon>
        <taxon>Malpighiales</taxon>
        <taxon>Euphorbiaceae</taxon>
        <taxon>Acalyphoideae</taxon>
        <taxon>Acalypheae</taxon>
        <taxon>Ricinus</taxon>
    </lineage>
</organism>
<dbReference type="Pfam" id="PF07714">
    <property type="entry name" value="PK_Tyr_Ser-Thr"/>
    <property type="match status" value="1"/>
</dbReference>
<keyword evidence="7" id="KW-0325">Glycoprotein</keyword>
<dbReference type="AlphaFoldDB" id="B9SC21"/>
<name>B9SC21_RICCO</name>
<evidence type="ECO:0000313" key="9">
    <source>
        <dbReference type="EMBL" id="EEF38879.1"/>
    </source>
</evidence>
<evidence type="ECO:0000256" key="3">
    <source>
        <dbReference type="ARBA" id="ARBA00022692"/>
    </source>
</evidence>
<keyword evidence="9" id="KW-0675">Receptor</keyword>
<keyword evidence="9" id="KW-0418">Kinase</keyword>